<accession>A0ABD1YHZ4</accession>
<dbReference type="AlphaFoldDB" id="A0ABD1YHZ4"/>
<organism evidence="2 3">
    <name type="scientific">Riccia fluitans</name>
    <dbReference type="NCBI Taxonomy" id="41844"/>
    <lineage>
        <taxon>Eukaryota</taxon>
        <taxon>Viridiplantae</taxon>
        <taxon>Streptophyta</taxon>
        <taxon>Embryophyta</taxon>
        <taxon>Marchantiophyta</taxon>
        <taxon>Marchantiopsida</taxon>
        <taxon>Marchantiidae</taxon>
        <taxon>Marchantiales</taxon>
        <taxon>Ricciaceae</taxon>
        <taxon>Riccia</taxon>
    </lineage>
</organism>
<feature type="compositionally biased region" description="Basic and acidic residues" evidence="1">
    <location>
        <begin position="48"/>
        <end position="67"/>
    </location>
</feature>
<keyword evidence="3" id="KW-1185">Reference proteome</keyword>
<feature type="region of interest" description="Disordered" evidence="1">
    <location>
        <begin position="1"/>
        <end position="67"/>
    </location>
</feature>
<gene>
    <name evidence="2" type="ORF">R1flu_014962</name>
</gene>
<evidence type="ECO:0000313" key="2">
    <source>
        <dbReference type="EMBL" id="KAL2630276.1"/>
    </source>
</evidence>
<evidence type="ECO:0000256" key="1">
    <source>
        <dbReference type="SAM" id="MobiDB-lite"/>
    </source>
</evidence>
<proteinExistence type="predicted"/>
<feature type="compositionally biased region" description="Basic residues" evidence="1">
    <location>
        <begin position="38"/>
        <end position="47"/>
    </location>
</feature>
<evidence type="ECO:0000313" key="3">
    <source>
        <dbReference type="Proteomes" id="UP001605036"/>
    </source>
</evidence>
<feature type="compositionally biased region" description="Basic and acidic residues" evidence="1">
    <location>
        <begin position="7"/>
        <end position="20"/>
    </location>
</feature>
<dbReference type="Proteomes" id="UP001605036">
    <property type="component" value="Unassembled WGS sequence"/>
</dbReference>
<reference evidence="2 3" key="1">
    <citation type="submission" date="2024-09" db="EMBL/GenBank/DDBJ databases">
        <title>Chromosome-scale assembly of Riccia fluitans.</title>
        <authorList>
            <person name="Paukszto L."/>
            <person name="Sawicki J."/>
            <person name="Karawczyk K."/>
            <person name="Piernik-Szablinska J."/>
            <person name="Szczecinska M."/>
            <person name="Mazdziarz M."/>
        </authorList>
    </citation>
    <scope>NUCLEOTIDE SEQUENCE [LARGE SCALE GENOMIC DNA]</scope>
    <source>
        <strain evidence="2">Rf_01</strain>
        <tissue evidence="2">Aerial parts of the thallus</tissue>
    </source>
</reference>
<name>A0ABD1YHZ4_9MARC</name>
<protein>
    <submittedName>
        <fullName evidence="2">Uncharacterized protein</fullName>
    </submittedName>
</protein>
<dbReference type="EMBL" id="JBHFFA010000004">
    <property type="protein sequence ID" value="KAL2630276.1"/>
    <property type="molecule type" value="Genomic_DNA"/>
</dbReference>
<comment type="caution">
    <text evidence="2">The sequence shown here is derived from an EMBL/GenBank/DDBJ whole genome shotgun (WGS) entry which is preliminary data.</text>
</comment>
<sequence>MKWHVNGRKDNQSTDDDPHTRAHPTRRQGEAVGNDSKRKQRRSSKHGHVVEWKLKRQKLARHDGTNN</sequence>